<organism evidence="10 11">
    <name type="scientific">Frisingicoccus caecimuris</name>
    <dbReference type="NCBI Taxonomy" id="1796636"/>
    <lineage>
        <taxon>Bacteria</taxon>
        <taxon>Bacillati</taxon>
        <taxon>Bacillota</taxon>
        <taxon>Clostridia</taxon>
        <taxon>Lachnospirales</taxon>
        <taxon>Lachnospiraceae</taxon>
        <taxon>Frisingicoccus</taxon>
    </lineage>
</organism>
<comment type="subcellular location">
    <subcellularLocation>
        <location evidence="1">Membrane</location>
        <topology evidence="1">Multi-pass membrane protein</topology>
    </subcellularLocation>
</comment>
<dbReference type="InterPro" id="IPR004761">
    <property type="entry name" value="Spore_GerAB"/>
</dbReference>
<feature type="transmembrane region" description="Helical" evidence="8">
    <location>
        <begin position="269"/>
        <end position="289"/>
    </location>
</feature>
<dbReference type="EMBL" id="SLXA01000002">
    <property type="protein sequence ID" value="TCO86036.1"/>
    <property type="molecule type" value="Genomic_DNA"/>
</dbReference>
<feature type="transmembrane region" description="Helical" evidence="8">
    <location>
        <begin position="324"/>
        <end position="342"/>
    </location>
</feature>
<feature type="transmembrane region" description="Helical" evidence="8">
    <location>
        <begin position="42"/>
        <end position="63"/>
    </location>
</feature>
<feature type="transmembrane region" description="Helical" evidence="8">
    <location>
        <begin position="84"/>
        <end position="102"/>
    </location>
</feature>
<dbReference type="PANTHER" id="PTHR34975:SF2">
    <property type="entry name" value="SPORE GERMINATION PROTEIN A2"/>
    <property type="match status" value="1"/>
</dbReference>
<dbReference type="Proteomes" id="UP000295711">
    <property type="component" value="Unassembled WGS sequence"/>
</dbReference>
<proteinExistence type="inferred from homology"/>
<name>A0A4V2SE03_9FIRM</name>
<accession>A0A4V2SE03</accession>
<evidence type="ECO:0000256" key="8">
    <source>
        <dbReference type="SAM" id="Phobius"/>
    </source>
</evidence>
<dbReference type="GO" id="GO:0016020">
    <property type="term" value="C:membrane"/>
    <property type="evidence" value="ECO:0007669"/>
    <property type="project" value="UniProtKB-SubCell"/>
</dbReference>
<evidence type="ECO:0000256" key="6">
    <source>
        <dbReference type="ARBA" id="ARBA00022989"/>
    </source>
</evidence>
<evidence type="ECO:0000259" key="9">
    <source>
        <dbReference type="Pfam" id="PF25198"/>
    </source>
</evidence>
<evidence type="ECO:0000313" key="10">
    <source>
        <dbReference type="EMBL" id="TCO86036.1"/>
    </source>
</evidence>
<feature type="domain" description="Spore germination protein N-terminal" evidence="9">
    <location>
        <begin position="380"/>
        <end position="551"/>
    </location>
</feature>
<evidence type="ECO:0000256" key="2">
    <source>
        <dbReference type="ARBA" id="ARBA00007998"/>
    </source>
</evidence>
<keyword evidence="3" id="KW-0813">Transport</keyword>
<evidence type="ECO:0000256" key="7">
    <source>
        <dbReference type="ARBA" id="ARBA00023136"/>
    </source>
</evidence>
<keyword evidence="4" id="KW-0309">Germination</keyword>
<dbReference type="Pfam" id="PF03845">
    <property type="entry name" value="Spore_permease"/>
    <property type="match status" value="1"/>
</dbReference>
<feature type="transmembrane region" description="Helical" evidence="8">
    <location>
        <begin position="181"/>
        <end position="200"/>
    </location>
</feature>
<keyword evidence="7 8" id="KW-0472">Membrane</keyword>
<gene>
    <name evidence="10" type="ORF">EV212_102354</name>
</gene>
<dbReference type="Pfam" id="PF25198">
    <property type="entry name" value="Spore_GerAC_N"/>
    <property type="match status" value="1"/>
</dbReference>
<evidence type="ECO:0000256" key="3">
    <source>
        <dbReference type="ARBA" id="ARBA00022448"/>
    </source>
</evidence>
<dbReference type="PANTHER" id="PTHR34975">
    <property type="entry name" value="SPORE GERMINATION PROTEIN A2"/>
    <property type="match status" value="1"/>
</dbReference>
<keyword evidence="5 8" id="KW-0812">Transmembrane</keyword>
<comment type="caution">
    <text evidence="10">The sequence shown here is derived from an EMBL/GenBank/DDBJ whole genome shotgun (WGS) entry which is preliminary data.</text>
</comment>
<dbReference type="InterPro" id="IPR057336">
    <property type="entry name" value="GerAC_N"/>
</dbReference>
<feature type="transmembrane region" description="Helical" evidence="8">
    <location>
        <begin position="301"/>
        <end position="318"/>
    </location>
</feature>
<evidence type="ECO:0000256" key="1">
    <source>
        <dbReference type="ARBA" id="ARBA00004141"/>
    </source>
</evidence>
<reference evidence="10 11" key="1">
    <citation type="submission" date="2019-03" db="EMBL/GenBank/DDBJ databases">
        <title>Genomic Encyclopedia of Type Strains, Phase IV (KMG-IV): sequencing the most valuable type-strain genomes for metagenomic binning, comparative biology and taxonomic classification.</title>
        <authorList>
            <person name="Goeker M."/>
        </authorList>
    </citation>
    <scope>NUCLEOTIDE SEQUENCE [LARGE SCALE GENOMIC DNA]</scope>
    <source>
        <strain evidence="10 11">DSM 28559</strain>
    </source>
</reference>
<feature type="transmembrane region" description="Helical" evidence="8">
    <location>
        <begin position="212"/>
        <end position="237"/>
    </location>
</feature>
<keyword evidence="11" id="KW-1185">Reference proteome</keyword>
<feature type="transmembrane region" description="Helical" evidence="8">
    <location>
        <begin position="12"/>
        <end position="36"/>
    </location>
</feature>
<dbReference type="GO" id="GO:0009847">
    <property type="term" value="P:spore germination"/>
    <property type="evidence" value="ECO:0007669"/>
    <property type="project" value="InterPro"/>
</dbReference>
<comment type="similarity">
    <text evidence="2">Belongs to the amino acid-polyamine-organocation (APC) superfamily. Spore germination protein (SGP) (TC 2.A.3.9) family.</text>
</comment>
<evidence type="ECO:0000256" key="5">
    <source>
        <dbReference type="ARBA" id="ARBA00022692"/>
    </source>
</evidence>
<dbReference type="AlphaFoldDB" id="A0A4V2SE03"/>
<dbReference type="RefSeq" id="WP_132089215.1">
    <property type="nucleotide sequence ID" value="NZ_JANKAQ010000001.1"/>
</dbReference>
<feature type="transmembrane region" description="Helical" evidence="8">
    <location>
        <begin position="144"/>
        <end position="161"/>
    </location>
</feature>
<protein>
    <submittedName>
        <fullName evidence="10">Spore germination protein (Amino acid permease)</fullName>
    </submittedName>
</protein>
<evidence type="ECO:0000313" key="11">
    <source>
        <dbReference type="Proteomes" id="UP000295711"/>
    </source>
</evidence>
<dbReference type="OrthoDB" id="1771654at2"/>
<feature type="transmembrane region" description="Helical" evidence="8">
    <location>
        <begin position="362"/>
        <end position="382"/>
    </location>
</feature>
<keyword evidence="6 8" id="KW-1133">Transmembrane helix</keyword>
<evidence type="ECO:0000256" key="4">
    <source>
        <dbReference type="ARBA" id="ARBA00022544"/>
    </source>
</evidence>
<sequence>MFSNNGKISNHQAIRLLILDVFTGACLFLPMALSRIAGNGGFLALILGLLLTLVDGAVLSWCLEKCASQFIQNLGRGWAARILRWLYGLRCFAAFIFLMGMFSSVLNETFLYTMPKWLVIVGMLFVLIYGSTKGIEVRARLSEILFYLILVPIILIGLFSIPEGNISRLLTFSDVSFSGVFQGVLVTWVLMAPVEWMLYIAPENPNEKPFKIFAWALGIGGGLAALIYALCVTVITVEGMAGERWPTVILMQIVRIPGGFLSRQDGLMLSFWIFAMFISLSGALSHTAELWGGGKVKNNQWMLRICALAGGGAAWLLGTDRRFLNIYFWWMLASGVALLWIVPWFVGVTRRGSLLQKKGKKIGTMVLALCLIGGLTGCENYVELENRAFVMALGVDPGEEENYRFTYTFPDLEALTGNGSSAKYPPMTLEADSLQDSEDKYDSMSGKSLDYGQVKVIVLGNEMVSDWKKLKNLLDEIRNKPEFARTMLVCECLTTGEEMLALDEEVAGSIGIYMEEMFENNGKHLGISSVTLNDVIMKMETTDIGGILPKVYIYDKKPRIMR</sequence>
<feature type="transmembrane region" description="Helical" evidence="8">
    <location>
        <begin position="114"/>
        <end position="132"/>
    </location>
</feature>